<name>A0A9P5NKH8_GYMJU</name>
<dbReference type="InterPro" id="IPR001155">
    <property type="entry name" value="OxRdtase_FMN_N"/>
</dbReference>
<evidence type="ECO:0000313" key="3">
    <source>
        <dbReference type="Proteomes" id="UP000724874"/>
    </source>
</evidence>
<dbReference type="InterPro" id="IPR045247">
    <property type="entry name" value="Oye-like"/>
</dbReference>
<dbReference type="Proteomes" id="UP000724874">
    <property type="component" value="Unassembled WGS sequence"/>
</dbReference>
<dbReference type="CDD" id="cd02933">
    <property type="entry name" value="OYE_like_FMN"/>
    <property type="match status" value="1"/>
</dbReference>
<dbReference type="GO" id="GO:0003959">
    <property type="term" value="F:NADPH dehydrogenase activity"/>
    <property type="evidence" value="ECO:0007669"/>
    <property type="project" value="TreeGrafter"/>
</dbReference>
<organism evidence="2 3">
    <name type="scientific">Gymnopilus junonius</name>
    <name type="common">Spectacular rustgill mushroom</name>
    <name type="synonym">Gymnopilus spectabilis subsp. junonius</name>
    <dbReference type="NCBI Taxonomy" id="109634"/>
    <lineage>
        <taxon>Eukaryota</taxon>
        <taxon>Fungi</taxon>
        <taxon>Dikarya</taxon>
        <taxon>Basidiomycota</taxon>
        <taxon>Agaricomycotina</taxon>
        <taxon>Agaricomycetes</taxon>
        <taxon>Agaricomycetidae</taxon>
        <taxon>Agaricales</taxon>
        <taxon>Agaricineae</taxon>
        <taxon>Hymenogastraceae</taxon>
        <taxon>Gymnopilus</taxon>
    </lineage>
</organism>
<dbReference type="GO" id="GO:0010181">
    <property type="term" value="F:FMN binding"/>
    <property type="evidence" value="ECO:0007669"/>
    <property type="project" value="InterPro"/>
</dbReference>
<gene>
    <name evidence="2" type="ORF">CPB84DRAFT_1391642</name>
</gene>
<evidence type="ECO:0000259" key="1">
    <source>
        <dbReference type="Pfam" id="PF00724"/>
    </source>
</evidence>
<dbReference type="Pfam" id="PF00724">
    <property type="entry name" value="Oxidored_FMN"/>
    <property type="match status" value="1"/>
</dbReference>
<dbReference type="AlphaFoldDB" id="A0A9P5NKH8"/>
<reference evidence="2" key="1">
    <citation type="submission" date="2020-11" db="EMBL/GenBank/DDBJ databases">
        <authorList>
            <consortium name="DOE Joint Genome Institute"/>
            <person name="Ahrendt S."/>
            <person name="Riley R."/>
            <person name="Andreopoulos W."/>
            <person name="LaButti K."/>
            <person name="Pangilinan J."/>
            <person name="Ruiz-duenas F.J."/>
            <person name="Barrasa J.M."/>
            <person name="Sanchez-Garcia M."/>
            <person name="Camarero S."/>
            <person name="Miyauchi S."/>
            <person name="Serrano A."/>
            <person name="Linde D."/>
            <person name="Babiker R."/>
            <person name="Drula E."/>
            <person name="Ayuso-Fernandez I."/>
            <person name="Pacheco R."/>
            <person name="Padilla G."/>
            <person name="Ferreira P."/>
            <person name="Barriuso J."/>
            <person name="Kellner H."/>
            <person name="Castanera R."/>
            <person name="Alfaro M."/>
            <person name="Ramirez L."/>
            <person name="Pisabarro A.G."/>
            <person name="Kuo A."/>
            <person name="Tritt A."/>
            <person name="Lipzen A."/>
            <person name="He G."/>
            <person name="Yan M."/>
            <person name="Ng V."/>
            <person name="Cullen D."/>
            <person name="Martin F."/>
            <person name="Rosso M.-N."/>
            <person name="Henrissat B."/>
            <person name="Hibbett D."/>
            <person name="Martinez A.T."/>
            <person name="Grigoriev I.V."/>
        </authorList>
    </citation>
    <scope>NUCLEOTIDE SEQUENCE</scope>
    <source>
        <strain evidence="2">AH 44721</strain>
    </source>
</reference>
<dbReference type="InterPro" id="IPR013785">
    <property type="entry name" value="Aldolase_TIM"/>
</dbReference>
<dbReference type="EMBL" id="JADNYJ010000074">
    <property type="protein sequence ID" value="KAF8890829.1"/>
    <property type="molecule type" value="Genomic_DNA"/>
</dbReference>
<feature type="domain" description="NADH:flavin oxidoreductase/NADH oxidase N-terminal" evidence="1">
    <location>
        <begin position="5"/>
        <end position="250"/>
    </location>
</feature>
<evidence type="ECO:0000313" key="2">
    <source>
        <dbReference type="EMBL" id="KAF8890829.1"/>
    </source>
</evidence>
<protein>
    <recommendedName>
        <fullName evidence="1">NADH:flavin oxidoreductase/NADH oxidase N-terminal domain-containing protein</fullName>
    </recommendedName>
</protein>
<dbReference type="PANTHER" id="PTHR22893">
    <property type="entry name" value="NADH OXIDOREDUCTASE-RELATED"/>
    <property type="match status" value="1"/>
</dbReference>
<comment type="caution">
    <text evidence="2">The sequence shown here is derived from an EMBL/GenBank/DDBJ whole genome shotgun (WGS) entry which is preliminary data.</text>
</comment>
<dbReference type="Gene3D" id="3.20.20.70">
    <property type="entry name" value="Aldolase class I"/>
    <property type="match status" value="1"/>
</dbReference>
<keyword evidence="3" id="KW-1185">Reference proteome</keyword>
<accession>A0A9P5NKH8</accession>
<sequence>MSTPKLFQPIKVGNAKLQHRVVLAPLTRYRATRKEHVPIVPLVGTYYSQRSRRPGSLVITEATFIKPEAGGYDNAPGIWNHDQIKAWKQVTDEVHANGSYIFVQLWALGRAAKREILAEDEYDVVSASSVPLEERNGVPRPLTVAEIKQYVQWYAQAARNAVEAGFDGVEVHSANGYLPDQFLQDVTNHRTDEYGGSIENRSRFPLEIIDAVVKAIGQERTALRISPFNKFQNMGMANPVPQFTHFVKSLVAAYPNWLTFILSTLDNGVETESSDFLRDIWAPRPLIVCGGFDAERLLQGRRQQAT</sequence>
<dbReference type="SUPFAM" id="SSF51395">
    <property type="entry name" value="FMN-linked oxidoreductases"/>
    <property type="match status" value="1"/>
</dbReference>
<proteinExistence type="predicted"/>
<dbReference type="OrthoDB" id="276546at2759"/>
<dbReference type="PANTHER" id="PTHR22893:SF91">
    <property type="entry name" value="NADPH DEHYDROGENASE 2-RELATED"/>
    <property type="match status" value="1"/>
</dbReference>